<proteinExistence type="predicted"/>
<dbReference type="GO" id="GO:0043565">
    <property type="term" value="F:sequence-specific DNA binding"/>
    <property type="evidence" value="ECO:0007669"/>
    <property type="project" value="InterPro"/>
</dbReference>
<feature type="domain" description="HTH araC/xylS-type" evidence="3">
    <location>
        <begin position="220"/>
        <end position="321"/>
    </location>
</feature>
<dbReference type="SMART" id="SM00342">
    <property type="entry name" value="HTH_ARAC"/>
    <property type="match status" value="1"/>
</dbReference>
<name>A0A072NCD6_9GAMM</name>
<organism evidence="4 5">
    <name type="scientific">Marinobacter nitratireducens</name>
    <dbReference type="NCBI Taxonomy" id="1137280"/>
    <lineage>
        <taxon>Bacteria</taxon>
        <taxon>Pseudomonadati</taxon>
        <taxon>Pseudomonadota</taxon>
        <taxon>Gammaproteobacteria</taxon>
        <taxon>Pseudomonadales</taxon>
        <taxon>Marinobacteraceae</taxon>
        <taxon>Marinobacter</taxon>
    </lineage>
</organism>
<evidence type="ECO:0000313" key="5">
    <source>
        <dbReference type="Proteomes" id="UP000035057"/>
    </source>
</evidence>
<dbReference type="Gene3D" id="1.10.10.60">
    <property type="entry name" value="Homeodomain-like"/>
    <property type="match status" value="1"/>
</dbReference>
<dbReference type="SUPFAM" id="SSF46689">
    <property type="entry name" value="Homeodomain-like"/>
    <property type="match status" value="1"/>
</dbReference>
<reference evidence="4 5" key="1">
    <citation type="submission" date="2012-12" db="EMBL/GenBank/DDBJ databases">
        <title>Genome assembly of Marinobacter sp. AK21.</title>
        <authorList>
            <person name="Khatri I."/>
            <person name="Kumar R."/>
            <person name="Vaidya B."/>
            <person name="Subramanian S."/>
            <person name="Pinnaka A."/>
        </authorList>
    </citation>
    <scope>NUCLEOTIDE SEQUENCE [LARGE SCALE GENOMIC DNA]</scope>
    <source>
        <strain evidence="4 5">AK21</strain>
    </source>
</reference>
<dbReference type="GO" id="GO:0003700">
    <property type="term" value="F:DNA-binding transcription factor activity"/>
    <property type="evidence" value="ECO:0007669"/>
    <property type="project" value="InterPro"/>
</dbReference>
<dbReference type="Pfam" id="PF12833">
    <property type="entry name" value="HTH_18"/>
    <property type="match status" value="1"/>
</dbReference>
<comment type="caution">
    <text evidence="4">The sequence shown here is derived from an EMBL/GenBank/DDBJ whole genome shotgun (WGS) entry which is preliminary data.</text>
</comment>
<dbReference type="InterPro" id="IPR009057">
    <property type="entry name" value="Homeodomain-like_sf"/>
</dbReference>
<sequence>MPPWCRNMRKFLIFLTVMPNEFPVLELASYLRLNRASPGEWLAAAKVLSGCDDLECRPHGNPATIGAIASLEVEGGSVTVLHATHGFDLSGCRNIGPKMVLPLSGVAEFSVLGRRWQPLDGLAIVYPHALSSIRMAPESQLLIVRPDPALSVGNIQASSRIPALEVTRLLEHYLNQARFFRDHRHAESQTASMLCTLVGVLCGDKPDSMPGPQASDRRVLRVIEKIDGDANWEFDLKELAMHSGVSERNLYYLMKRQTGMTPYRYFQRSRLIRVRRRLVDCQCETPHISWYAADEGFTHLGRFAALYREHFGELPSETVQWRRRLPDGHEVPVTSEQTAGV</sequence>
<evidence type="ECO:0000256" key="2">
    <source>
        <dbReference type="ARBA" id="ARBA00023163"/>
    </source>
</evidence>
<dbReference type="InterPro" id="IPR053142">
    <property type="entry name" value="PchR_regulatory_protein"/>
</dbReference>
<evidence type="ECO:0000256" key="1">
    <source>
        <dbReference type="ARBA" id="ARBA00023015"/>
    </source>
</evidence>
<dbReference type="PANTHER" id="PTHR47893">
    <property type="entry name" value="REGULATORY PROTEIN PCHR"/>
    <property type="match status" value="1"/>
</dbReference>
<dbReference type="PANTHER" id="PTHR47893:SF1">
    <property type="entry name" value="REGULATORY PROTEIN PCHR"/>
    <property type="match status" value="1"/>
</dbReference>
<dbReference type="STRING" id="1137280.D777_02702"/>
<keyword evidence="2" id="KW-0804">Transcription</keyword>
<dbReference type="EMBL" id="ANIE01000007">
    <property type="protein sequence ID" value="KEF30760.1"/>
    <property type="molecule type" value="Genomic_DNA"/>
</dbReference>
<dbReference type="AlphaFoldDB" id="A0A072NCD6"/>
<accession>A0A072NCD6</accession>
<keyword evidence="1" id="KW-0805">Transcription regulation</keyword>
<dbReference type="Proteomes" id="UP000035057">
    <property type="component" value="Unassembled WGS sequence"/>
</dbReference>
<dbReference type="PROSITE" id="PS01124">
    <property type="entry name" value="HTH_ARAC_FAMILY_2"/>
    <property type="match status" value="1"/>
</dbReference>
<keyword evidence="5" id="KW-1185">Reference proteome</keyword>
<dbReference type="InterPro" id="IPR018060">
    <property type="entry name" value="HTH_AraC"/>
</dbReference>
<protein>
    <submittedName>
        <fullName evidence="4">BenABC operon transcriptional activator BenR</fullName>
    </submittedName>
</protein>
<evidence type="ECO:0000259" key="3">
    <source>
        <dbReference type="PROSITE" id="PS01124"/>
    </source>
</evidence>
<gene>
    <name evidence="4" type="ORF">D777_02702</name>
</gene>
<evidence type="ECO:0000313" key="4">
    <source>
        <dbReference type="EMBL" id="KEF30760.1"/>
    </source>
</evidence>
<dbReference type="PATRIC" id="fig|1137280.3.peg.2519"/>